<dbReference type="PROSITE" id="PS50158">
    <property type="entry name" value="ZF_CCHC"/>
    <property type="match status" value="1"/>
</dbReference>
<dbReference type="GO" id="GO:0003676">
    <property type="term" value="F:nucleic acid binding"/>
    <property type="evidence" value="ECO:0007669"/>
    <property type="project" value="InterPro"/>
</dbReference>
<evidence type="ECO:0000313" key="4">
    <source>
        <dbReference type="Proteomes" id="UP001311915"/>
    </source>
</evidence>
<keyword evidence="4" id="KW-1185">Reference proteome</keyword>
<feature type="domain" description="CCHC-type" evidence="2">
    <location>
        <begin position="211"/>
        <end position="226"/>
    </location>
</feature>
<protein>
    <recommendedName>
        <fullName evidence="2">CCHC-type domain-containing protein</fullName>
    </recommendedName>
</protein>
<dbReference type="Gene3D" id="4.10.60.10">
    <property type="entry name" value="Zinc finger, CCHC-type"/>
    <property type="match status" value="1"/>
</dbReference>
<accession>A0AAV9L8L3</accession>
<sequence>MPPRRAVRGRPTRRNVEEQWVPNALEVQSQKEVTHAEFCEAIRMLSQVTTYQVGQRDNRQEVTDTSRICKLLRMNPPSFTGSSVTEDPENFIEELKRLFDVMHIADEERANIRKFLTLNPESMSVHEYSLKFTQLSLYAPEMVADMRGRMSLFVVGLSRQSSKEGKTAMLIGDMDLNFRAKLVYSQGSKPPVCSKCGRNHPSTCCKASTGCFKCVQDGHFMRECPKIRQGDGNGGNRA</sequence>
<gene>
    <name evidence="3" type="ORF">R3W88_012284</name>
</gene>
<dbReference type="PANTHER" id="PTHR34482:SF57">
    <property type="entry name" value="RETROTRANSPOSON GAG DOMAIN-CONTAINING PROTEIN"/>
    <property type="match status" value="1"/>
</dbReference>
<dbReference type="SUPFAM" id="SSF57756">
    <property type="entry name" value="Retrovirus zinc finger-like domains"/>
    <property type="match status" value="1"/>
</dbReference>
<reference evidence="3 4" key="1">
    <citation type="submission" date="2023-10" db="EMBL/GenBank/DDBJ databases">
        <title>Genome-Wide Identification Analysis in wild type Solanum Pinnatisectum Reveals Some Genes Defensing Phytophthora Infestans.</title>
        <authorList>
            <person name="Sun C."/>
        </authorList>
    </citation>
    <scope>NUCLEOTIDE SEQUENCE [LARGE SCALE GENOMIC DNA]</scope>
    <source>
        <strain evidence="3">LQN</strain>
        <tissue evidence="3">Leaf</tissue>
    </source>
</reference>
<proteinExistence type="predicted"/>
<evidence type="ECO:0000313" key="3">
    <source>
        <dbReference type="EMBL" id="KAK4722051.1"/>
    </source>
</evidence>
<dbReference type="EMBL" id="JAWPEI010000007">
    <property type="protein sequence ID" value="KAK4722051.1"/>
    <property type="molecule type" value="Genomic_DNA"/>
</dbReference>
<dbReference type="GO" id="GO:0008270">
    <property type="term" value="F:zinc ion binding"/>
    <property type="evidence" value="ECO:0007669"/>
    <property type="project" value="UniProtKB-KW"/>
</dbReference>
<keyword evidence="1" id="KW-0479">Metal-binding</keyword>
<evidence type="ECO:0000256" key="1">
    <source>
        <dbReference type="PROSITE-ProRule" id="PRU00047"/>
    </source>
</evidence>
<keyword evidence="1" id="KW-0863">Zinc-finger</keyword>
<dbReference type="SMART" id="SM00343">
    <property type="entry name" value="ZnF_C2HC"/>
    <property type="match status" value="1"/>
</dbReference>
<evidence type="ECO:0000259" key="2">
    <source>
        <dbReference type="PROSITE" id="PS50158"/>
    </source>
</evidence>
<keyword evidence="1" id="KW-0862">Zinc</keyword>
<dbReference type="PANTHER" id="PTHR34482">
    <property type="entry name" value="DNA DAMAGE-INDUCIBLE PROTEIN 1-LIKE"/>
    <property type="match status" value="1"/>
</dbReference>
<dbReference type="InterPro" id="IPR036875">
    <property type="entry name" value="Znf_CCHC_sf"/>
</dbReference>
<name>A0AAV9L8L3_9SOLN</name>
<dbReference type="AlphaFoldDB" id="A0AAV9L8L3"/>
<dbReference type="Proteomes" id="UP001311915">
    <property type="component" value="Unassembled WGS sequence"/>
</dbReference>
<comment type="caution">
    <text evidence="3">The sequence shown here is derived from an EMBL/GenBank/DDBJ whole genome shotgun (WGS) entry which is preliminary data.</text>
</comment>
<dbReference type="InterPro" id="IPR001878">
    <property type="entry name" value="Znf_CCHC"/>
</dbReference>
<organism evidence="3 4">
    <name type="scientific">Solanum pinnatisectum</name>
    <name type="common">tansyleaf nightshade</name>
    <dbReference type="NCBI Taxonomy" id="50273"/>
    <lineage>
        <taxon>Eukaryota</taxon>
        <taxon>Viridiplantae</taxon>
        <taxon>Streptophyta</taxon>
        <taxon>Embryophyta</taxon>
        <taxon>Tracheophyta</taxon>
        <taxon>Spermatophyta</taxon>
        <taxon>Magnoliopsida</taxon>
        <taxon>eudicotyledons</taxon>
        <taxon>Gunneridae</taxon>
        <taxon>Pentapetalae</taxon>
        <taxon>asterids</taxon>
        <taxon>lamiids</taxon>
        <taxon>Solanales</taxon>
        <taxon>Solanaceae</taxon>
        <taxon>Solanoideae</taxon>
        <taxon>Solaneae</taxon>
        <taxon>Solanum</taxon>
    </lineage>
</organism>